<organism evidence="4 5">
    <name type="scientific">Sorangium atrum</name>
    <dbReference type="NCBI Taxonomy" id="2995308"/>
    <lineage>
        <taxon>Bacteria</taxon>
        <taxon>Pseudomonadati</taxon>
        <taxon>Myxococcota</taxon>
        <taxon>Polyangia</taxon>
        <taxon>Polyangiales</taxon>
        <taxon>Polyangiaceae</taxon>
        <taxon>Sorangium</taxon>
    </lineage>
</organism>
<protein>
    <recommendedName>
        <fullName evidence="1">ATP-dependent Clp protease adapter protein ClpS</fullName>
    </recommendedName>
</protein>
<comment type="subunit">
    <text evidence="1">Binds to the N-terminal domain of the chaperone ClpA.</text>
</comment>
<feature type="domain" description="Adaptor protein ClpS core" evidence="2">
    <location>
        <begin position="177"/>
        <end position="252"/>
    </location>
</feature>
<dbReference type="SUPFAM" id="SSF54736">
    <property type="entry name" value="ClpS-like"/>
    <property type="match status" value="1"/>
</dbReference>
<dbReference type="InterPro" id="IPR036628">
    <property type="entry name" value="Clp_N_dom_sf"/>
</dbReference>
<evidence type="ECO:0000259" key="3">
    <source>
        <dbReference type="Pfam" id="PF02861"/>
    </source>
</evidence>
<proteinExistence type="inferred from homology"/>
<comment type="similarity">
    <text evidence="1">Belongs to the ClpS family.</text>
</comment>
<dbReference type="RefSeq" id="WP_272097858.1">
    <property type="nucleotide sequence ID" value="NZ_JAQNDK010000002.1"/>
</dbReference>
<dbReference type="HAMAP" id="MF_00302">
    <property type="entry name" value="ClpS"/>
    <property type="match status" value="1"/>
</dbReference>
<dbReference type="Gene3D" id="1.10.1780.10">
    <property type="entry name" value="Clp, N-terminal domain"/>
    <property type="match status" value="1"/>
</dbReference>
<feature type="domain" description="Clp R" evidence="3">
    <location>
        <begin position="39"/>
        <end position="119"/>
    </location>
</feature>
<dbReference type="GO" id="GO:0006508">
    <property type="term" value="P:proteolysis"/>
    <property type="evidence" value="ECO:0007669"/>
    <property type="project" value="UniProtKB-KW"/>
</dbReference>
<dbReference type="GO" id="GO:0008233">
    <property type="term" value="F:peptidase activity"/>
    <property type="evidence" value="ECO:0007669"/>
    <property type="project" value="UniProtKB-KW"/>
</dbReference>
<dbReference type="SUPFAM" id="SSF81923">
    <property type="entry name" value="Double Clp-N motif"/>
    <property type="match status" value="1"/>
</dbReference>
<gene>
    <name evidence="1" type="primary">clpS</name>
    <name evidence="4" type="ORF">POL72_24045</name>
</gene>
<comment type="function">
    <text evidence="1">Involved in the modulation of the specificity of the ClpAP-mediated ATP-dependent protein degradation.</text>
</comment>
<keyword evidence="4" id="KW-0378">Hydrolase</keyword>
<name>A0ABT5C353_9BACT</name>
<evidence type="ECO:0000256" key="1">
    <source>
        <dbReference type="HAMAP-Rule" id="MF_00302"/>
    </source>
</evidence>
<evidence type="ECO:0000313" key="4">
    <source>
        <dbReference type="EMBL" id="MDC0680833.1"/>
    </source>
</evidence>
<dbReference type="Pfam" id="PF02861">
    <property type="entry name" value="Clp_N"/>
    <property type="match status" value="1"/>
</dbReference>
<dbReference type="InterPro" id="IPR014719">
    <property type="entry name" value="Ribosomal_bL12_C/ClpS-like"/>
</dbReference>
<reference evidence="4 5" key="1">
    <citation type="submission" date="2023-01" db="EMBL/GenBank/DDBJ databases">
        <title>Minimal conservation of predation-associated metabolite biosynthetic gene clusters underscores biosynthetic potential of Myxococcota including descriptions for ten novel species: Archangium lansinium sp. nov., Myxococcus landrumus sp. nov., Nannocystis bai.</title>
        <authorList>
            <person name="Ahearne A."/>
            <person name="Stevens C."/>
            <person name="Dowd S."/>
        </authorList>
    </citation>
    <scope>NUCLEOTIDE SEQUENCE [LARGE SCALE GENOMIC DNA]</scope>
    <source>
        <strain evidence="4 5">WIWO2</strain>
    </source>
</reference>
<accession>A0ABT5C353</accession>
<comment type="caution">
    <text evidence="4">The sequence shown here is derived from an EMBL/GenBank/DDBJ whole genome shotgun (WGS) entry which is preliminary data.</text>
</comment>
<keyword evidence="5" id="KW-1185">Reference proteome</keyword>
<dbReference type="Pfam" id="PF02617">
    <property type="entry name" value="ClpS"/>
    <property type="match status" value="1"/>
</dbReference>
<dbReference type="Gene3D" id="3.30.1390.10">
    <property type="match status" value="1"/>
</dbReference>
<dbReference type="EMBL" id="JAQNDK010000002">
    <property type="protein sequence ID" value="MDC0680833.1"/>
    <property type="molecule type" value="Genomic_DNA"/>
</dbReference>
<evidence type="ECO:0000259" key="2">
    <source>
        <dbReference type="Pfam" id="PF02617"/>
    </source>
</evidence>
<dbReference type="InterPro" id="IPR004176">
    <property type="entry name" value="Clp_R_N"/>
</dbReference>
<dbReference type="Proteomes" id="UP001217485">
    <property type="component" value="Unassembled WGS sequence"/>
</dbReference>
<evidence type="ECO:0000313" key="5">
    <source>
        <dbReference type="Proteomes" id="UP001217485"/>
    </source>
</evidence>
<dbReference type="InterPro" id="IPR022935">
    <property type="entry name" value="ClpS"/>
</dbReference>
<keyword evidence="4" id="KW-0645">Protease</keyword>
<sequence>MRILLVGLLLLVLATGLAILHRRRKRRSRARPRGDSTVVMYTASFEAVRRGQRVLLPEHVVLAALCDRRVAMLVASAGASAASLRRELTQHLAGPREAPTDLATLELSPAANAIVDRAWSRSVSWRGPSPIDLVVVAQSAGERCFAAALLTRACPDLDQASREPPRAPERSNHAGELVEIVLWNDDVTRMEAVERLLVDCFGMDEVEATHFMLTVHLAGSAAAGPYPPDVAAGLLARATQVARERGMPIRITLGPAAEEMGFTWATEPARAEEARGGELRAPQSS</sequence>
<dbReference type="InterPro" id="IPR003769">
    <property type="entry name" value="ClpS_core"/>
</dbReference>